<accession>W7TPW7</accession>
<keyword evidence="3" id="KW-0548">Nucleotidyltransferase</keyword>
<dbReference type="PROSITE" id="PS50206">
    <property type="entry name" value="RHODANESE_3"/>
    <property type="match status" value="1"/>
</dbReference>
<dbReference type="Gene3D" id="3.40.250.10">
    <property type="entry name" value="Rhodanese-like domain"/>
    <property type="match status" value="1"/>
</dbReference>
<dbReference type="PANTHER" id="PTHR43031:SF1">
    <property type="entry name" value="PYRIDINE NUCLEOTIDE-DISULPHIDE OXIDOREDUCTASE"/>
    <property type="match status" value="1"/>
</dbReference>
<dbReference type="Pfam" id="PF00581">
    <property type="entry name" value="Rhodanese"/>
    <property type="match status" value="1"/>
</dbReference>
<dbReference type="GO" id="GO:0016779">
    <property type="term" value="F:nucleotidyltransferase activity"/>
    <property type="evidence" value="ECO:0007669"/>
    <property type="project" value="UniProtKB-KW"/>
</dbReference>
<dbReference type="EMBL" id="AZIL01002077">
    <property type="protein sequence ID" value="EWM22794.1"/>
    <property type="molecule type" value="Genomic_DNA"/>
</dbReference>
<dbReference type="AlphaFoldDB" id="W7TPW7"/>
<gene>
    <name evidence="3" type="ORF">Naga_102055g2</name>
</gene>
<evidence type="ECO:0000313" key="3">
    <source>
        <dbReference type="EMBL" id="EWM22794.1"/>
    </source>
</evidence>
<organism evidence="3 4">
    <name type="scientific">Nannochloropsis gaditana</name>
    <dbReference type="NCBI Taxonomy" id="72520"/>
    <lineage>
        <taxon>Eukaryota</taxon>
        <taxon>Sar</taxon>
        <taxon>Stramenopiles</taxon>
        <taxon>Ochrophyta</taxon>
        <taxon>Eustigmatophyceae</taxon>
        <taxon>Eustigmatales</taxon>
        <taxon>Monodopsidaceae</taxon>
        <taxon>Nannochloropsis</taxon>
    </lineage>
</organism>
<evidence type="ECO:0000313" key="4">
    <source>
        <dbReference type="Proteomes" id="UP000019335"/>
    </source>
</evidence>
<keyword evidence="3" id="KW-0808">Transferase</keyword>
<evidence type="ECO:0000256" key="1">
    <source>
        <dbReference type="SAM" id="MobiDB-lite"/>
    </source>
</evidence>
<dbReference type="InterPro" id="IPR001763">
    <property type="entry name" value="Rhodanese-like_dom"/>
</dbReference>
<reference evidence="3 4" key="1">
    <citation type="journal article" date="2014" name="Mol. Plant">
        <title>Chromosome Scale Genome Assembly and Transcriptome Profiling of Nannochloropsis gaditana in Nitrogen Depletion.</title>
        <authorList>
            <person name="Corteggiani Carpinelli E."/>
            <person name="Telatin A."/>
            <person name="Vitulo N."/>
            <person name="Forcato C."/>
            <person name="D'Angelo M."/>
            <person name="Schiavon R."/>
            <person name="Vezzi A."/>
            <person name="Giacometti G.M."/>
            <person name="Morosinotto T."/>
            <person name="Valle G."/>
        </authorList>
    </citation>
    <scope>NUCLEOTIDE SEQUENCE [LARGE SCALE GENOMIC DNA]</scope>
    <source>
        <strain evidence="3 4">B-31</strain>
    </source>
</reference>
<dbReference type="Proteomes" id="UP000019335">
    <property type="component" value="Unassembled WGS sequence"/>
</dbReference>
<feature type="non-terminal residue" evidence="3">
    <location>
        <position position="1"/>
    </location>
</feature>
<dbReference type="PANTHER" id="PTHR43031">
    <property type="entry name" value="FAD-DEPENDENT OXIDOREDUCTASE"/>
    <property type="match status" value="1"/>
</dbReference>
<protein>
    <submittedName>
        <fullName evidence="3">Adenylyltransferase and sulfurtransferase mocs3</fullName>
    </submittedName>
</protein>
<name>W7TPW7_9STRA</name>
<dbReference type="OrthoDB" id="10261062at2759"/>
<evidence type="ECO:0000259" key="2">
    <source>
        <dbReference type="PROSITE" id="PS50206"/>
    </source>
</evidence>
<feature type="compositionally biased region" description="Low complexity" evidence="1">
    <location>
        <begin position="83"/>
        <end position="92"/>
    </location>
</feature>
<dbReference type="InterPro" id="IPR036873">
    <property type="entry name" value="Rhodanese-like_dom_sf"/>
</dbReference>
<keyword evidence="4" id="KW-1185">Reference proteome</keyword>
<dbReference type="SUPFAM" id="SSF52821">
    <property type="entry name" value="Rhodanese/Cell cycle control phosphatase"/>
    <property type="match status" value="1"/>
</dbReference>
<dbReference type="SMART" id="SM00450">
    <property type="entry name" value="RHOD"/>
    <property type="match status" value="1"/>
</dbReference>
<sequence length="147" mass="15999">SLPPSLPPSLLPSLRLSRQAYASRLHAQTPHYLIDVRDPTQFAICSLPNAINIPLASLASSLPPSLPPSSSPSPEGGKDDGATTTSPFLSLPSLPPRDAPVYVICRRGVMSQKATRMLLEGGWQRVWNVRGGLVQWREEVDGQFPMY</sequence>
<feature type="region of interest" description="Disordered" evidence="1">
    <location>
        <begin position="62"/>
        <end position="93"/>
    </location>
</feature>
<proteinExistence type="predicted"/>
<dbReference type="InterPro" id="IPR050229">
    <property type="entry name" value="GlpE_sulfurtransferase"/>
</dbReference>
<feature type="domain" description="Rhodanese" evidence="2">
    <location>
        <begin position="27"/>
        <end position="145"/>
    </location>
</feature>
<comment type="caution">
    <text evidence="3">The sequence shown here is derived from an EMBL/GenBank/DDBJ whole genome shotgun (WGS) entry which is preliminary data.</text>
</comment>